<dbReference type="OrthoDB" id="2423183at2759"/>
<evidence type="ECO:0000313" key="2">
    <source>
        <dbReference type="EMBL" id="CAG8670198.1"/>
    </source>
</evidence>
<dbReference type="EMBL" id="CAJVQA010008349">
    <property type="protein sequence ID" value="CAG8670198.1"/>
    <property type="molecule type" value="Genomic_DNA"/>
</dbReference>
<name>A0A9N9EE32_9GLOM</name>
<accession>A0A9N9EE32</accession>
<reference evidence="2" key="1">
    <citation type="submission" date="2021-06" db="EMBL/GenBank/DDBJ databases">
        <authorList>
            <person name="Kallberg Y."/>
            <person name="Tangrot J."/>
            <person name="Rosling A."/>
        </authorList>
    </citation>
    <scope>NUCLEOTIDE SEQUENCE</scope>
    <source>
        <strain evidence="2">FL966</strain>
    </source>
</reference>
<evidence type="ECO:0000256" key="1">
    <source>
        <dbReference type="SAM" id="Coils"/>
    </source>
</evidence>
<dbReference type="Proteomes" id="UP000789759">
    <property type="component" value="Unassembled WGS sequence"/>
</dbReference>
<gene>
    <name evidence="2" type="ORF">CPELLU_LOCUS10233</name>
</gene>
<organism evidence="2 3">
    <name type="scientific">Cetraspora pellucida</name>
    <dbReference type="NCBI Taxonomy" id="1433469"/>
    <lineage>
        <taxon>Eukaryota</taxon>
        <taxon>Fungi</taxon>
        <taxon>Fungi incertae sedis</taxon>
        <taxon>Mucoromycota</taxon>
        <taxon>Glomeromycotina</taxon>
        <taxon>Glomeromycetes</taxon>
        <taxon>Diversisporales</taxon>
        <taxon>Gigasporaceae</taxon>
        <taxon>Cetraspora</taxon>
    </lineage>
</organism>
<comment type="caution">
    <text evidence="2">The sequence shown here is derived from an EMBL/GenBank/DDBJ whole genome shotgun (WGS) entry which is preliminary data.</text>
</comment>
<keyword evidence="3" id="KW-1185">Reference proteome</keyword>
<dbReference type="InterPro" id="IPR036910">
    <property type="entry name" value="HMG_box_dom_sf"/>
</dbReference>
<protein>
    <submittedName>
        <fullName evidence="2">17642_t:CDS:1</fullName>
    </submittedName>
</protein>
<feature type="coiled-coil region" evidence="1">
    <location>
        <begin position="126"/>
        <end position="157"/>
    </location>
</feature>
<sequence>MVHCKFMETVSDNGREQDLSVDSSSKVYCEDCDKARSNGGNHIENQEDLDRVKPSTETHIKLPFPPTILPEDLVNDLLKSKSQSPKMLNEFFIYRKVFVQELRKQKLRPKMTRASKLASISWHQESSNVKNEYRRLAREVEKLYQNARNERLRSQNKEKVDEQNTIFTNPTTTNSTIAVSDIFSNGNGNDNDKIEPYSPIEAKSCTSSGQSTNTSPHLHNTTFVPINDLYTQYTNTQYTQYDQNNVYMPGHDGSMHLLDFSNSLPYPNQATSFEFVEFVPTYSLEQNIFIQDPKNLRIREFYFIFYLT</sequence>
<dbReference type="Gene3D" id="1.10.30.10">
    <property type="entry name" value="High mobility group box domain"/>
    <property type="match status" value="1"/>
</dbReference>
<dbReference type="SUPFAM" id="SSF47095">
    <property type="entry name" value="HMG-box"/>
    <property type="match status" value="1"/>
</dbReference>
<proteinExistence type="predicted"/>
<evidence type="ECO:0000313" key="3">
    <source>
        <dbReference type="Proteomes" id="UP000789759"/>
    </source>
</evidence>
<keyword evidence="1" id="KW-0175">Coiled coil</keyword>
<dbReference type="AlphaFoldDB" id="A0A9N9EE32"/>